<proteinExistence type="inferred from homology"/>
<comment type="cofactor">
    <cofactor evidence="5">
        <name>[2Fe-2S] cluster</name>
        <dbReference type="ChEBI" id="CHEBI:190135"/>
    </cofactor>
</comment>
<dbReference type="PANTHER" id="PTHR21496:SF0">
    <property type="entry name" value="RIESKE DOMAIN-CONTAINING PROTEIN"/>
    <property type="match status" value="1"/>
</dbReference>
<dbReference type="AlphaFoldDB" id="A0A4Y9QY37"/>
<name>A0A4Y9QY37_9BACT</name>
<dbReference type="InterPro" id="IPR036922">
    <property type="entry name" value="Rieske_2Fe-2S_sf"/>
</dbReference>
<dbReference type="Pfam" id="PF00355">
    <property type="entry name" value="Rieske"/>
    <property type="match status" value="1"/>
</dbReference>
<evidence type="ECO:0000256" key="2">
    <source>
        <dbReference type="ARBA" id="ARBA00022723"/>
    </source>
</evidence>
<dbReference type="PANTHER" id="PTHR21496">
    <property type="entry name" value="FERREDOXIN-RELATED"/>
    <property type="match status" value="1"/>
</dbReference>
<protein>
    <submittedName>
        <fullName evidence="8">Rieske (2Fe-2S) protein</fullName>
    </submittedName>
</protein>
<evidence type="ECO:0000259" key="7">
    <source>
        <dbReference type="PROSITE" id="PS51296"/>
    </source>
</evidence>
<evidence type="ECO:0000313" key="9">
    <source>
        <dbReference type="Proteomes" id="UP000297647"/>
    </source>
</evidence>
<dbReference type="GO" id="GO:0046872">
    <property type="term" value="F:metal ion binding"/>
    <property type="evidence" value="ECO:0007669"/>
    <property type="project" value="UniProtKB-KW"/>
</dbReference>
<evidence type="ECO:0000256" key="5">
    <source>
        <dbReference type="ARBA" id="ARBA00034078"/>
    </source>
</evidence>
<keyword evidence="9" id="KW-1185">Reference proteome</keyword>
<evidence type="ECO:0000313" key="8">
    <source>
        <dbReference type="EMBL" id="TFV95935.1"/>
    </source>
</evidence>
<keyword evidence="2" id="KW-0479">Metal-binding</keyword>
<dbReference type="GO" id="GO:0051537">
    <property type="term" value="F:2 iron, 2 sulfur cluster binding"/>
    <property type="evidence" value="ECO:0007669"/>
    <property type="project" value="UniProtKB-KW"/>
</dbReference>
<feature type="domain" description="Rieske" evidence="7">
    <location>
        <begin position="9"/>
        <end position="104"/>
    </location>
</feature>
<evidence type="ECO:0000256" key="3">
    <source>
        <dbReference type="ARBA" id="ARBA00023004"/>
    </source>
</evidence>
<evidence type="ECO:0000256" key="4">
    <source>
        <dbReference type="ARBA" id="ARBA00023014"/>
    </source>
</evidence>
<organism evidence="8 9">
    <name type="scientific">Algoriphagus kandeliae</name>
    <dbReference type="NCBI Taxonomy" id="2562278"/>
    <lineage>
        <taxon>Bacteria</taxon>
        <taxon>Pseudomonadati</taxon>
        <taxon>Bacteroidota</taxon>
        <taxon>Cytophagia</taxon>
        <taxon>Cytophagales</taxon>
        <taxon>Cyclobacteriaceae</taxon>
        <taxon>Algoriphagus</taxon>
    </lineage>
</organism>
<comment type="caution">
    <text evidence="8">The sequence shown here is derived from an EMBL/GenBank/DDBJ whole genome shotgun (WGS) entry which is preliminary data.</text>
</comment>
<dbReference type="PROSITE" id="PS51296">
    <property type="entry name" value="RIESKE"/>
    <property type="match status" value="1"/>
</dbReference>
<dbReference type="OrthoDB" id="593800at2"/>
<comment type="similarity">
    <text evidence="6">Belongs to the bacterial ring-hydroxylating dioxygenase ferredoxin component family.</text>
</comment>
<evidence type="ECO:0000256" key="1">
    <source>
        <dbReference type="ARBA" id="ARBA00022714"/>
    </source>
</evidence>
<keyword evidence="1" id="KW-0001">2Fe-2S</keyword>
<accession>A0A4Y9QY37</accession>
<gene>
    <name evidence="8" type="ORF">E4S40_06845</name>
</gene>
<keyword evidence="4" id="KW-0411">Iron-sulfur</keyword>
<dbReference type="Proteomes" id="UP000297647">
    <property type="component" value="Unassembled WGS sequence"/>
</dbReference>
<evidence type="ECO:0000256" key="6">
    <source>
        <dbReference type="ARBA" id="ARBA00038001"/>
    </source>
</evidence>
<dbReference type="RefSeq" id="WP_135072525.1">
    <property type="nucleotide sequence ID" value="NZ_SPSB01000002.1"/>
</dbReference>
<dbReference type="CDD" id="cd03467">
    <property type="entry name" value="Rieske"/>
    <property type="match status" value="1"/>
</dbReference>
<dbReference type="InterPro" id="IPR017941">
    <property type="entry name" value="Rieske_2Fe-2S"/>
</dbReference>
<dbReference type="SUPFAM" id="SSF50022">
    <property type="entry name" value="ISP domain"/>
    <property type="match status" value="1"/>
</dbReference>
<sequence>MKNYQLGSSRDSALSLFPNLTIKRVRLGEKEIGVIRIEEEFFAFDPSCPHRGASLLQGRINGSGEIICPLHEYRFELKTGQVKAGLCPDLPIYPAQLTEEGLLISI</sequence>
<keyword evidence="3" id="KW-0408">Iron</keyword>
<reference evidence="8 9" key="1">
    <citation type="submission" date="2019-03" db="EMBL/GenBank/DDBJ databases">
        <title>Algoriphagus sp. nov, a new strain isolated from root system soil of mangrove plant Kandelia.</title>
        <authorList>
            <person name="Yin Q."/>
            <person name="Wang K."/>
            <person name="Song Z."/>
        </authorList>
    </citation>
    <scope>NUCLEOTIDE SEQUENCE [LARGE SCALE GENOMIC DNA]</scope>
    <source>
        <strain evidence="8 9">XY-J91</strain>
    </source>
</reference>
<dbReference type="EMBL" id="SPSB01000002">
    <property type="protein sequence ID" value="TFV95935.1"/>
    <property type="molecule type" value="Genomic_DNA"/>
</dbReference>
<dbReference type="Gene3D" id="2.102.10.10">
    <property type="entry name" value="Rieske [2Fe-2S] iron-sulphur domain"/>
    <property type="match status" value="1"/>
</dbReference>